<proteinExistence type="predicted"/>
<evidence type="ECO:0000313" key="3">
    <source>
        <dbReference type="Proteomes" id="UP000317318"/>
    </source>
</evidence>
<dbReference type="Pfam" id="PF25138">
    <property type="entry name" value="Phage_H_T_join_3"/>
    <property type="match status" value="1"/>
</dbReference>
<sequence length="123" mass="13545">MGIIDRASGLRAATAVRLRGVSVSYRRKDGTTESVVAAPGRTDHADVDGNGGTVTVRSDDWLIRPEDFTAQFGAAAVPVEGDRITFRGRVYRLQPFGGEPVYRPSDQDRRLWRMHSKDIGAEE</sequence>
<organism evidence="2 3">
    <name type="scientific">Stratiformator vulcanicus</name>
    <dbReference type="NCBI Taxonomy" id="2527980"/>
    <lineage>
        <taxon>Bacteria</taxon>
        <taxon>Pseudomonadati</taxon>
        <taxon>Planctomycetota</taxon>
        <taxon>Planctomycetia</taxon>
        <taxon>Planctomycetales</taxon>
        <taxon>Planctomycetaceae</taxon>
        <taxon>Stratiformator</taxon>
    </lineage>
</organism>
<dbReference type="KEGG" id="svp:Pan189_41380"/>
<gene>
    <name evidence="2" type="ORF">Pan189_41380</name>
</gene>
<dbReference type="Proteomes" id="UP000317318">
    <property type="component" value="Chromosome"/>
</dbReference>
<reference evidence="2 3" key="1">
    <citation type="submission" date="2019-02" db="EMBL/GenBank/DDBJ databases">
        <title>Deep-cultivation of Planctomycetes and their phenomic and genomic characterization uncovers novel biology.</title>
        <authorList>
            <person name="Wiegand S."/>
            <person name="Jogler M."/>
            <person name="Boedeker C."/>
            <person name="Pinto D."/>
            <person name="Vollmers J."/>
            <person name="Rivas-Marin E."/>
            <person name="Kohn T."/>
            <person name="Peeters S.H."/>
            <person name="Heuer A."/>
            <person name="Rast P."/>
            <person name="Oberbeckmann S."/>
            <person name="Bunk B."/>
            <person name="Jeske O."/>
            <person name="Meyerdierks A."/>
            <person name="Storesund J.E."/>
            <person name="Kallscheuer N."/>
            <person name="Luecker S."/>
            <person name="Lage O.M."/>
            <person name="Pohl T."/>
            <person name="Merkel B.J."/>
            <person name="Hornburger P."/>
            <person name="Mueller R.-W."/>
            <person name="Bruemmer F."/>
            <person name="Labrenz M."/>
            <person name="Spormann A.M."/>
            <person name="Op den Camp H."/>
            <person name="Overmann J."/>
            <person name="Amann R."/>
            <person name="Jetten M.S.M."/>
            <person name="Mascher T."/>
            <person name="Medema M.H."/>
            <person name="Devos D.P."/>
            <person name="Kaster A.-K."/>
            <person name="Ovreas L."/>
            <person name="Rohde M."/>
            <person name="Galperin M.Y."/>
            <person name="Jogler C."/>
        </authorList>
    </citation>
    <scope>NUCLEOTIDE SEQUENCE [LARGE SCALE GENOMIC DNA]</scope>
    <source>
        <strain evidence="2 3">Pan189</strain>
    </source>
</reference>
<evidence type="ECO:0000259" key="1">
    <source>
        <dbReference type="Pfam" id="PF25138"/>
    </source>
</evidence>
<keyword evidence="3" id="KW-1185">Reference proteome</keyword>
<dbReference type="AlphaFoldDB" id="A0A517R772"/>
<accession>A0A517R772</accession>
<evidence type="ECO:0000313" key="2">
    <source>
        <dbReference type="EMBL" id="QDT39729.1"/>
    </source>
</evidence>
<protein>
    <recommendedName>
        <fullName evidence="1">Phage head-tail joining protein domain-containing protein</fullName>
    </recommendedName>
</protein>
<name>A0A517R772_9PLAN</name>
<dbReference type="EMBL" id="CP036268">
    <property type="protein sequence ID" value="QDT39729.1"/>
    <property type="molecule type" value="Genomic_DNA"/>
</dbReference>
<feature type="domain" description="Phage head-tail joining protein" evidence="1">
    <location>
        <begin position="1"/>
        <end position="122"/>
    </location>
</feature>
<dbReference type="InterPro" id="IPR056942">
    <property type="entry name" value="Phage_H_T_join"/>
</dbReference>